<dbReference type="EC" id="6.3.2.8" evidence="1"/>
<protein>
    <submittedName>
        <fullName evidence="1">UDP-N-acetylmuramate--L-alanine ligase</fullName>
        <ecNumber evidence="1">6.3.2.8</ecNumber>
    </submittedName>
</protein>
<evidence type="ECO:0000313" key="1">
    <source>
        <dbReference type="EMBL" id="OIQ63986.1"/>
    </source>
</evidence>
<reference evidence="1" key="1">
    <citation type="submission" date="2016-10" db="EMBL/GenBank/DDBJ databases">
        <title>Sequence of Gallionella enrichment culture.</title>
        <authorList>
            <person name="Poehlein A."/>
            <person name="Muehling M."/>
            <person name="Daniel R."/>
        </authorList>
    </citation>
    <scope>NUCLEOTIDE SEQUENCE</scope>
</reference>
<dbReference type="AlphaFoldDB" id="A0A1J5NYY0"/>
<dbReference type="InterPro" id="IPR036615">
    <property type="entry name" value="Mur_ligase_C_dom_sf"/>
</dbReference>
<dbReference type="Gene3D" id="3.90.190.20">
    <property type="entry name" value="Mur ligase, C-terminal domain"/>
    <property type="match status" value="1"/>
</dbReference>
<dbReference type="GO" id="GO:0008763">
    <property type="term" value="F:UDP-N-acetylmuramate-L-alanine ligase activity"/>
    <property type="evidence" value="ECO:0007669"/>
    <property type="project" value="UniProtKB-EC"/>
</dbReference>
<keyword evidence="1" id="KW-0436">Ligase</keyword>
<sequence>MLLSEVYAAGEAPIVAADGRSLARALRVAGRIEPVFVDDIAAMPQAIVNNARAGDVVLCMGAGSIGAVSQKVYEMLQYKELAMQDGRAL</sequence>
<gene>
    <name evidence="1" type="primary">murC_15</name>
    <name evidence="1" type="ORF">GALL_544690</name>
</gene>
<name>A0A1J5NYY0_9ZZZZ</name>
<proteinExistence type="predicted"/>
<comment type="caution">
    <text evidence="1">The sequence shown here is derived from an EMBL/GenBank/DDBJ whole genome shotgun (WGS) entry which is preliminary data.</text>
</comment>
<dbReference type="SUPFAM" id="SSF53244">
    <property type="entry name" value="MurD-like peptide ligases, peptide-binding domain"/>
    <property type="match status" value="1"/>
</dbReference>
<accession>A0A1J5NYY0</accession>
<organism evidence="1">
    <name type="scientific">mine drainage metagenome</name>
    <dbReference type="NCBI Taxonomy" id="410659"/>
    <lineage>
        <taxon>unclassified sequences</taxon>
        <taxon>metagenomes</taxon>
        <taxon>ecological metagenomes</taxon>
    </lineage>
</organism>
<dbReference type="EMBL" id="MLJW01008516">
    <property type="protein sequence ID" value="OIQ63986.1"/>
    <property type="molecule type" value="Genomic_DNA"/>
</dbReference>